<reference evidence="2" key="1">
    <citation type="submission" date="2017-09" db="EMBL/GenBank/DDBJ databases">
        <authorList>
            <person name="Varghese N."/>
            <person name="Submissions S."/>
        </authorList>
    </citation>
    <scope>NUCLEOTIDE SEQUENCE [LARGE SCALE GENOMIC DNA]</scope>
    <source>
        <strain evidence="2">DSM 29961</strain>
    </source>
</reference>
<gene>
    <name evidence="1" type="ORF">SAMN06269250_1677</name>
</gene>
<dbReference type="Proteomes" id="UP000219452">
    <property type="component" value="Unassembled WGS sequence"/>
</dbReference>
<organism evidence="1 2">
    <name type="scientific">Spirosoma fluviale</name>
    <dbReference type="NCBI Taxonomy" id="1597977"/>
    <lineage>
        <taxon>Bacteria</taxon>
        <taxon>Pseudomonadati</taxon>
        <taxon>Bacteroidota</taxon>
        <taxon>Cytophagia</taxon>
        <taxon>Cytophagales</taxon>
        <taxon>Cytophagaceae</taxon>
        <taxon>Spirosoma</taxon>
    </lineage>
</organism>
<proteinExistence type="predicted"/>
<evidence type="ECO:0000313" key="2">
    <source>
        <dbReference type="Proteomes" id="UP000219452"/>
    </source>
</evidence>
<dbReference type="EMBL" id="OCNH01000001">
    <property type="protein sequence ID" value="SOD81109.1"/>
    <property type="molecule type" value="Genomic_DNA"/>
</dbReference>
<sequence>MNPITVLTDDQFKGLLEDRNMILRREAQALSDVSNANDELFVIKAGLRHYTKEDVAEFFCCSTKQVERFEKEGYLRPVRLGKKVIYSALSLIEFAQAFRKQETIESISEALPRKRKRTS</sequence>
<accession>A0A286FDP5</accession>
<protein>
    <recommendedName>
        <fullName evidence="3">Helix-turn-helix domain-containing protein</fullName>
    </recommendedName>
</protein>
<evidence type="ECO:0000313" key="1">
    <source>
        <dbReference type="EMBL" id="SOD81109.1"/>
    </source>
</evidence>
<evidence type="ECO:0008006" key="3">
    <source>
        <dbReference type="Google" id="ProtNLM"/>
    </source>
</evidence>
<dbReference type="AlphaFoldDB" id="A0A286FDP5"/>
<dbReference type="RefSeq" id="WP_097125290.1">
    <property type="nucleotide sequence ID" value="NZ_OCNH01000001.1"/>
</dbReference>
<keyword evidence="2" id="KW-1185">Reference proteome</keyword>
<dbReference type="SUPFAM" id="SSF46955">
    <property type="entry name" value="Putative DNA-binding domain"/>
    <property type="match status" value="1"/>
</dbReference>
<dbReference type="InterPro" id="IPR009061">
    <property type="entry name" value="DNA-bd_dom_put_sf"/>
</dbReference>
<name>A0A286FDP5_9BACT</name>